<evidence type="ECO:0000256" key="1">
    <source>
        <dbReference type="SAM" id="SignalP"/>
    </source>
</evidence>
<dbReference type="Proteomes" id="UP000199021">
    <property type="component" value="Unassembled WGS sequence"/>
</dbReference>
<dbReference type="OrthoDB" id="713689at2"/>
<keyword evidence="3" id="KW-1185">Reference proteome</keyword>
<feature type="chain" id="PRO_5011623206" description="Type 1 periplasmic binding fold superfamily protein" evidence="1">
    <location>
        <begin position="22"/>
        <end position="186"/>
    </location>
</feature>
<dbReference type="InParanoid" id="A0A1H9NF19"/>
<evidence type="ECO:0008006" key="4">
    <source>
        <dbReference type="Google" id="ProtNLM"/>
    </source>
</evidence>
<sequence length="186" mass="19562">MKNLRLIPFLFAFSILLFTFGCEDDDDPIIENEEEVITTATLTLFPNGPQEMVTLGFSDPDGEGGNAPTFTTTGQLMANASYRGQMAFGNEEGSIVSEIVTEGAEHQVFYVSDGGASLSFSYDDADAFGDPIGLVTMLTTGDAGTGTLTVTLRHEPTKGAMGAAINNPAAAGGSIDAEITFDIELQ</sequence>
<dbReference type="PROSITE" id="PS51257">
    <property type="entry name" value="PROKAR_LIPOPROTEIN"/>
    <property type="match status" value="1"/>
</dbReference>
<name>A0A1H9NF19_9BACT</name>
<gene>
    <name evidence="2" type="ORF">SAMN05444359_13629</name>
</gene>
<dbReference type="RefSeq" id="WP_090172957.1">
    <property type="nucleotide sequence ID" value="NZ_FOFB01000036.1"/>
</dbReference>
<keyword evidence="1" id="KW-0732">Signal</keyword>
<dbReference type="STRING" id="478744.SAMN05444359_13629"/>
<proteinExistence type="predicted"/>
<feature type="signal peptide" evidence="1">
    <location>
        <begin position="1"/>
        <end position="21"/>
    </location>
</feature>
<evidence type="ECO:0000313" key="3">
    <source>
        <dbReference type="Proteomes" id="UP000199021"/>
    </source>
</evidence>
<organism evidence="2 3">
    <name type="scientific">Neolewinella agarilytica</name>
    <dbReference type="NCBI Taxonomy" id="478744"/>
    <lineage>
        <taxon>Bacteria</taxon>
        <taxon>Pseudomonadati</taxon>
        <taxon>Bacteroidota</taxon>
        <taxon>Saprospiria</taxon>
        <taxon>Saprospirales</taxon>
        <taxon>Lewinellaceae</taxon>
        <taxon>Neolewinella</taxon>
    </lineage>
</organism>
<dbReference type="AlphaFoldDB" id="A0A1H9NF19"/>
<protein>
    <recommendedName>
        <fullName evidence="4">Type 1 periplasmic binding fold superfamily protein</fullName>
    </recommendedName>
</protein>
<evidence type="ECO:0000313" key="2">
    <source>
        <dbReference type="EMBL" id="SER34471.1"/>
    </source>
</evidence>
<accession>A0A1H9NF19</accession>
<reference evidence="3" key="1">
    <citation type="submission" date="2016-10" db="EMBL/GenBank/DDBJ databases">
        <authorList>
            <person name="Varghese N."/>
            <person name="Submissions S."/>
        </authorList>
    </citation>
    <scope>NUCLEOTIDE SEQUENCE [LARGE SCALE GENOMIC DNA]</scope>
    <source>
        <strain evidence="3">DSM 24740</strain>
    </source>
</reference>
<dbReference type="EMBL" id="FOFB01000036">
    <property type="protein sequence ID" value="SER34471.1"/>
    <property type="molecule type" value="Genomic_DNA"/>
</dbReference>